<reference evidence="3" key="1">
    <citation type="submission" date="2017-09" db="EMBL/GenBank/DDBJ databases">
        <authorList>
            <person name="Varghese N."/>
            <person name="Submissions S."/>
        </authorList>
    </citation>
    <scope>NUCLEOTIDE SEQUENCE [LARGE SCALE GENOMIC DNA]</scope>
    <source>
        <strain evidence="3">JKS000234</strain>
    </source>
</reference>
<evidence type="ECO:0000313" key="3">
    <source>
        <dbReference type="Proteomes" id="UP000219271"/>
    </source>
</evidence>
<feature type="region of interest" description="Disordered" evidence="1">
    <location>
        <begin position="147"/>
        <end position="167"/>
    </location>
</feature>
<keyword evidence="3" id="KW-1185">Reference proteome</keyword>
<feature type="compositionally biased region" description="Basic and acidic residues" evidence="1">
    <location>
        <begin position="248"/>
        <end position="259"/>
    </location>
</feature>
<feature type="region of interest" description="Disordered" evidence="1">
    <location>
        <begin position="195"/>
        <end position="259"/>
    </location>
</feature>
<feature type="compositionally biased region" description="Low complexity" evidence="1">
    <location>
        <begin position="195"/>
        <end position="247"/>
    </location>
</feature>
<dbReference type="Proteomes" id="UP000219271">
    <property type="component" value="Unassembled WGS sequence"/>
</dbReference>
<evidence type="ECO:0000313" key="2">
    <source>
        <dbReference type="EMBL" id="SOD39672.1"/>
    </source>
</evidence>
<feature type="compositionally biased region" description="Low complexity" evidence="1">
    <location>
        <begin position="147"/>
        <end position="165"/>
    </location>
</feature>
<dbReference type="EMBL" id="OCMY01000001">
    <property type="protein sequence ID" value="SOD39672.1"/>
    <property type="molecule type" value="Genomic_DNA"/>
</dbReference>
<name>A0A286BZU4_9GAMM</name>
<accession>A0A286BZU4</accession>
<dbReference type="AlphaFoldDB" id="A0A286BZU4"/>
<proteinExistence type="predicted"/>
<evidence type="ECO:0000256" key="1">
    <source>
        <dbReference type="SAM" id="MobiDB-lite"/>
    </source>
</evidence>
<gene>
    <name evidence="2" type="ORF">SAMN06273570_4125</name>
</gene>
<sequence>MVSVPMELIYQSTRAIRGLNLDKENWQQVYSSADQITVNLPDGSTFTGPSWLEVSRGIDATNLDAANAIADRMDASAATSQQAADSAAASETAAAQSATDAATSEQNAAVSANQAASSASNIADSVSQAAQSASDAAASATAAATSETNAATSETNAANSATAAAGSEQSVADNAAAAATSETNAANSATAAAGSAANASTSETNAATSESNAADSATSAANDAQTATDSIQQTLTNAQDAQTQADRATTEADRATTEADKLGNTNDFAAILDTIDIDNADVTFKGNVAGADAVDNNDFVTLSQLTLATEQQPLNADTFADLATLVPAEEGHLALLREYNSGTGQGGGTFIAVAGAGTSDLGMTQSVNDDFHWVRYIDPAKADVTMFGAVADGTTDCADAVTAMFNWYTGSGNIFQRIGIQFPAGEFAISSMPASTTQIPMFRCVGLGHDQLGYNNATRLWLIGDADSICFDVVARWTEIGNFQIQGDGLAGDTVVRHFFRNSVTQGQHVRVFNMYIQDVYGRMFQLIDSLDSKFSQVYAQRGHDNLIRVLASGELSWDHSTAIEISNSTIQSFVGTSDQDGVFFIPHCTQAMMWNVWIEFCDYPGNLTNGEWALHSLAMESNTNPLYMGQTRLAQYSCSNANGAGIDITTDKSVNNITGEPETNTLSSYEAGQVSIYSHGIYANASLQESLHYTGKMYSNSGSGSAVWINVGYFVGAATAETYRIHFVTRNGFATPSSSNGGLEGDCVVTIQNRGATTNTVTWHGQRGTSGILAVRYEKPFTSDTRLYVQLAGFSRMGVRVTSTGTTRLDAGVHSYVNWTMTEISSDDLSAITDLQTPISVNTWGTTTAGIIADGDNTLLDFYTTQVTENSTTKIAVKVNGTEGRIPFTTGNFLNIGHWRVADLLAASATLGDITSVNTFTDQTGTSLVEQVVYYDGTRWISLDGQHVVISDGTTSPVSS</sequence>
<protein>
    <submittedName>
        <fullName evidence="2">Uncharacterized protein</fullName>
    </submittedName>
</protein>
<organism evidence="2 3">
    <name type="scientific">Candidatus Pantoea floridensis</name>
    <dbReference type="NCBI Taxonomy" id="1938870"/>
    <lineage>
        <taxon>Bacteria</taxon>
        <taxon>Pseudomonadati</taxon>
        <taxon>Pseudomonadota</taxon>
        <taxon>Gammaproteobacteria</taxon>
        <taxon>Enterobacterales</taxon>
        <taxon>Erwiniaceae</taxon>
        <taxon>Pantoea</taxon>
    </lineage>
</organism>